<dbReference type="EMBL" id="LAZR01008812">
    <property type="protein sequence ID" value="KKM76422.1"/>
    <property type="molecule type" value="Genomic_DNA"/>
</dbReference>
<name>A0A0F9N4K2_9ZZZZ</name>
<gene>
    <name evidence="1" type="ORF">LCGC14_1380370</name>
</gene>
<protein>
    <submittedName>
        <fullName evidence="1">Uncharacterized protein</fullName>
    </submittedName>
</protein>
<evidence type="ECO:0000313" key="1">
    <source>
        <dbReference type="EMBL" id="KKM76422.1"/>
    </source>
</evidence>
<organism evidence="1">
    <name type="scientific">marine sediment metagenome</name>
    <dbReference type="NCBI Taxonomy" id="412755"/>
    <lineage>
        <taxon>unclassified sequences</taxon>
        <taxon>metagenomes</taxon>
        <taxon>ecological metagenomes</taxon>
    </lineage>
</organism>
<dbReference type="AlphaFoldDB" id="A0A0F9N4K2"/>
<accession>A0A0F9N4K2</accession>
<sequence length="59" mass="6910">MQCTGVLGVACSNEAEWVNEKGVCLCERHKLLLDAFTWENRNERTWRKVKEVTDEKHSM</sequence>
<comment type="caution">
    <text evidence="1">The sequence shown here is derived from an EMBL/GenBank/DDBJ whole genome shotgun (WGS) entry which is preliminary data.</text>
</comment>
<proteinExistence type="predicted"/>
<reference evidence="1" key="1">
    <citation type="journal article" date="2015" name="Nature">
        <title>Complex archaea that bridge the gap between prokaryotes and eukaryotes.</title>
        <authorList>
            <person name="Spang A."/>
            <person name="Saw J.H."/>
            <person name="Jorgensen S.L."/>
            <person name="Zaremba-Niedzwiedzka K."/>
            <person name="Martijn J."/>
            <person name="Lind A.E."/>
            <person name="van Eijk R."/>
            <person name="Schleper C."/>
            <person name="Guy L."/>
            <person name="Ettema T.J."/>
        </authorList>
    </citation>
    <scope>NUCLEOTIDE SEQUENCE</scope>
</reference>